<dbReference type="AlphaFoldDB" id="A0A511QQK0"/>
<evidence type="ECO:0000256" key="3">
    <source>
        <dbReference type="ARBA" id="ARBA00022448"/>
    </source>
</evidence>
<dbReference type="GO" id="GO:0015774">
    <property type="term" value="P:polysaccharide transport"/>
    <property type="evidence" value="ECO:0007669"/>
    <property type="project" value="TreeGrafter"/>
</dbReference>
<evidence type="ECO:0000256" key="9">
    <source>
        <dbReference type="ARBA" id="ARBA00023237"/>
    </source>
</evidence>
<reference evidence="11 12" key="1">
    <citation type="submission" date="2019-07" db="EMBL/GenBank/DDBJ databases">
        <title>Whole genome shotgun sequence of Vibrio superstes NBRC 103154.</title>
        <authorList>
            <person name="Hosoyama A."/>
            <person name="Uohara A."/>
            <person name="Ohji S."/>
            <person name="Ichikawa N."/>
        </authorList>
    </citation>
    <scope>NUCLEOTIDE SEQUENCE [LARGE SCALE GENOMIC DNA]</scope>
    <source>
        <strain evidence="11 12">NBRC 103154</strain>
    </source>
</reference>
<keyword evidence="12" id="KW-1185">Reference proteome</keyword>
<dbReference type="InterPro" id="IPR003192">
    <property type="entry name" value="Porin_LamB"/>
</dbReference>
<comment type="similarity">
    <text evidence="2">Belongs to the porin LamB (TC 1.B.3) family.</text>
</comment>
<evidence type="ECO:0000256" key="4">
    <source>
        <dbReference type="ARBA" id="ARBA00022452"/>
    </source>
</evidence>
<dbReference type="GO" id="GO:0006811">
    <property type="term" value="P:monoatomic ion transport"/>
    <property type="evidence" value="ECO:0007669"/>
    <property type="project" value="UniProtKB-KW"/>
</dbReference>
<dbReference type="InterPro" id="IPR050286">
    <property type="entry name" value="G_neg_Bact_CarbUptk_Porin"/>
</dbReference>
<sequence>MKQFKFLPLSLSVAAVLGAAPALANSEIEELQQRLSALEEKAVTLDYFDDQQPAILPAELDVPLGVVFSGYARYGSAFETDDAKYVNSDGALNGNATGRLGNEGNGGEFQFAKIFENDEGAIWNVAVMLEHWGDDVGLKKFYAGVSNLFDAQPDLYLWAGRDFNQRPQIGLNDYFWMNHDGQGAGFYNLGLGGNVGFDLSVVAQADGNGSPGDNGRYAVTSKLHSINFGPADLSFFANYGFSSDSVEDNDTGDTANTAYQLATQLSMFGQNLVVRYSDNAKDSVFDLAKDQEAMLVSLDGTYSVTNQIGLEYQTAYQSLEGKDIDDRVNYNVIVRPTYAWNNTHSTWLEGGYNVVDFDDIDAKNTSWKTTISQNISFGDMGTARPMLRFYATYGNSDNEYTVRNDDGTLATRDEDTLTVGAMFEAWW</sequence>
<evidence type="ECO:0000313" key="11">
    <source>
        <dbReference type="EMBL" id="GEM79571.1"/>
    </source>
</evidence>
<dbReference type="GO" id="GO:0046930">
    <property type="term" value="C:pore complex"/>
    <property type="evidence" value="ECO:0007669"/>
    <property type="project" value="UniProtKB-KW"/>
</dbReference>
<dbReference type="SUPFAM" id="SSF56935">
    <property type="entry name" value="Porins"/>
    <property type="match status" value="1"/>
</dbReference>
<name>A0A511QQK0_9VIBR</name>
<protein>
    <submittedName>
        <fullName evidence="11">Outer membrane protein S</fullName>
    </submittedName>
</protein>
<dbReference type="Pfam" id="PF02264">
    <property type="entry name" value="LamB"/>
    <property type="match status" value="1"/>
</dbReference>
<dbReference type="GO" id="GO:0009279">
    <property type="term" value="C:cell outer membrane"/>
    <property type="evidence" value="ECO:0007669"/>
    <property type="project" value="UniProtKB-SubCell"/>
</dbReference>
<evidence type="ECO:0000256" key="1">
    <source>
        <dbReference type="ARBA" id="ARBA00004571"/>
    </source>
</evidence>
<evidence type="ECO:0000256" key="8">
    <source>
        <dbReference type="ARBA" id="ARBA00023136"/>
    </source>
</evidence>
<dbReference type="RefSeq" id="WP_119010663.1">
    <property type="nucleotide sequence ID" value="NZ_BJXK01000006.1"/>
</dbReference>
<dbReference type="GO" id="GO:0015288">
    <property type="term" value="F:porin activity"/>
    <property type="evidence" value="ECO:0007669"/>
    <property type="project" value="UniProtKB-KW"/>
</dbReference>
<comment type="subcellular location">
    <subcellularLocation>
        <location evidence="1">Cell outer membrane</location>
        <topology evidence="1">Multi-pass membrane protein</topology>
    </subcellularLocation>
</comment>
<keyword evidence="5" id="KW-0812">Transmembrane</keyword>
<evidence type="ECO:0000313" key="12">
    <source>
        <dbReference type="Proteomes" id="UP000321113"/>
    </source>
</evidence>
<keyword evidence="9" id="KW-0998">Cell outer membrane</keyword>
<gene>
    <name evidence="11" type="ORF">VSU01S_18160</name>
</gene>
<evidence type="ECO:0000256" key="10">
    <source>
        <dbReference type="SAM" id="SignalP"/>
    </source>
</evidence>
<evidence type="ECO:0000256" key="6">
    <source>
        <dbReference type="ARBA" id="ARBA00023065"/>
    </source>
</evidence>
<keyword evidence="6" id="KW-0406">Ion transport</keyword>
<evidence type="ECO:0000256" key="7">
    <source>
        <dbReference type="ARBA" id="ARBA00023114"/>
    </source>
</evidence>
<dbReference type="GO" id="GO:0015144">
    <property type="term" value="F:carbohydrate transmembrane transporter activity"/>
    <property type="evidence" value="ECO:0007669"/>
    <property type="project" value="TreeGrafter"/>
</dbReference>
<dbReference type="OrthoDB" id="106611at2"/>
<accession>A0A511QQK0</accession>
<evidence type="ECO:0000256" key="5">
    <source>
        <dbReference type="ARBA" id="ARBA00022692"/>
    </source>
</evidence>
<dbReference type="Proteomes" id="UP000321113">
    <property type="component" value="Unassembled WGS sequence"/>
</dbReference>
<evidence type="ECO:0000256" key="2">
    <source>
        <dbReference type="ARBA" id="ARBA00007055"/>
    </source>
</evidence>
<organism evidence="11 12">
    <name type="scientific">Vibrio superstes NBRC 103154</name>
    <dbReference type="NCBI Taxonomy" id="1219062"/>
    <lineage>
        <taxon>Bacteria</taxon>
        <taxon>Pseudomonadati</taxon>
        <taxon>Pseudomonadota</taxon>
        <taxon>Gammaproteobacteria</taxon>
        <taxon>Vibrionales</taxon>
        <taxon>Vibrionaceae</taxon>
        <taxon>Vibrio</taxon>
    </lineage>
</organism>
<dbReference type="PANTHER" id="PTHR38762">
    <property type="entry name" value="CRYPTIC OUTER MEMBRANE PORIN BGLH-RELATED"/>
    <property type="match status" value="1"/>
</dbReference>
<dbReference type="InterPro" id="IPR036998">
    <property type="entry name" value="Porin_LamB_sf"/>
</dbReference>
<comment type="caution">
    <text evidence="11">The sequence shown here is derived from an EMBL/GenBank/DDBJ whole genome shotgun (WGS) entry which is preliminary data.</text>
</comment>
<feature type="chain" id="PRO_5021846747" evidence="10">
    <location>
        <begin position="25"/>
        <end position="427"/>
    </location>
</feature>
<dbReference type="Gene3D" id="2.40.170.10">
    <property type="entry name" value="Porin, LamB type"/>
    <property type="match status" value="1"/>
</dbReference>
<keyword evidence="8" id="KW-0472">Membrane</keyword>
<dbReference type="PANTHER" id="PTHR38762:SF1">
    <property type="entry name" value="CRYPTIC OUTER MEMBRANE PORIN BGLH-RELATED"/>
    <property type="match status" value="1"/>
</dbReference>
<keyword evidence="4" id="KW-1134">Transmembrane beta strand</keyword>
<feature type="signal peptide" evidence="10">
    <location>
        <begin position="1"/>
        <end position="24"/>
    </location>
</feature>
<keyword evidence="3" id="KW-0813">Transport</keyword>
<dbReference type="EMBL" id="BJXK01000006">
    <property type="protein sequence ID" value="GEM79571.1"/>
    <property type="molecule type" value="Genomic_DNA"/>
</dbReference>
<proteinExistence type="inferred from homology"/>
<keyword evidence="10" id="KW-0732">Signal</keyword>
<keyword evidence="7" id="KW-0626">Porin</keyword>